<organism evidence="13 14">
    <name type="scientific">Tuber borchii</name>
    <name type="common">White truffle</name>
    <dbReference type="NCBI Taxonomy" id="42251"/>
    <lineage>
        <taxon>Eukaryota</taxon>
        <taxon>Fungi</taxon>
        <taxon>Dikarya</taxon>
        <taxon>Ascomycota</taxon>
        <taxon>Pezizomycotina</taxon>
        <taxon>Pezizomycetes</taxon>
        <taxon>Pezizales</taxon>
        <taxon>Tuberaceae</taxon>
        <taxon>Tuber</taxon>
    </lineage>
</organism>
<comment type="caution">
    <text evidence="13">The sequence shown here is derived from an EMBL/GenBank/DDBJ whole genome shotgun (WGS) entry which is preliminary data.</text>
</comment>
<dbReference type="Proteomes" id="UP000244722">
    <property type="component" value="Unassembled WGS sequence"/>
</dbReference>
<keyword evidence="6 11" id="KW-0496">Mitochondrion</keyword>
<evidence type="ECO:0000313" key="14">
    <source>
        <dbReference type="Proteomes" id="UP000244722"/>
    </source>
</evidence>
<keyword evidence="8 11" id="KW-0143">Chaperone</keyword>
<dbReference type="GO" id="GO:0034551">
    <property type="term" value="P:mitochondrial respiratory chain complex III assembly"/>
    <property type="evidence" value="ECO:0007669"/>
    <property type="project" value="TreeGrafter"/>
</dbReference>
<dbReference type="PANTHER" id="PTHR28202">
    <property type="entry name" value="ASSEMBLY FACTOR CBP4"/>
    <property type="match status" value="1"/>
</dbReference>
<evidence type="ECO:0000256" key="9">
    <source>
        <dbReference type="ARBA" id="ARBA00025413"/>
    </source>
</evidence>
<sequence length="115" mass="13720">MRTAAYVKMFVACTVCCIGGPALVRYVTPDPDELFKRYNPELQKKTLEMREERGKRHTEFMEKLREYSKSDKPIWVVAAEEEKKQRIAERAERKRIRDELERQKQEILEEQLSGK</sequence>
<keyword evidence="7" id="KW-0472">Membrane</keyword>
<feature type="coiled-coil region" evidence="12">
    <location>
        <begin position="77"/>
        <end position="113"/>
    </location>
</feature>
<evidence type="ECO:0000256" key="4">
    <source>
        <dbReference type="ARBA" id="ARBA00022792"/>
    </source>
</evidence>
<evidence type="ECO:0000256" key="5">
    <source>
        <dbReference type="ARBA" id="ARBA00022989"/>
    </source>
</evidence>
<keyword evidence="5" id="KW-1133">Transmembrane helix</keyword>
<evidence type="ECO:0000256" key="3">
    <source>
        <dbReference type="ARBA" id="ARBA00022692"/>
    </source>
</evidence>
<keyword evidence="14" id="KW-1185">Reference proteome</keyword>
<keyword evidence="4 11" id="KW-0999">Mitochondrion inner membrane</keyword>
<gene>
    <name evidence="13" type="ORF">B9Z19DRAFT_1088454</name>
</gene>
<dbReference type="Pfam" id="PF07960">
    <property type="entry name" value="CBP4"/>
    <property type="match status" value="1"/>
</dbReference>
<comment type="subcellular location">
    <subcellularLocation>
        <location evidence="1 11">Mitochondrion inner membrane</location>
        <topology evidence="1 11">Single-pass membrane protein</topology>
    </subcellularLocation>
</comment>
<dbReference type="OrthoDB" id="5576752at2759"/>
<dbReference type="EMBL" id="NESQ01000191">
    <property type="protein sequence ID" value="PUU76367.1"/>
    <property type="molecule type" value="Genomic_DNA"/>
</dbReference>
<evidence type="ECO:0000313" key="13">
    <source>
        <dbReference type="EMBL" id="PUU76367.1"/>
    </source>
</evidence>
<comment type="similarity">
    <text evidence="2 11">Belongs to the CBP4 family.</text>
</comment>
<dbReference type="GO" id="GO:0005743">
    <property type="term" value="C:mitochondrial inner membrane"/>
    <property type="evidence" value="ECO:0007669"/>
    <property type="project" value="UniProtKB-SubCell"/>
</dbReference>
<evidence type="ECO:0000256" key="1">
    <source>
        <dbReference type="ARBA" id="ARBA00004434"/>
    </source>
</evidence>
<dbReference type="PANTHER" id="PTHR28202:SF1">
    <property type="entry name" value="ASSEMBLY FACTOR CBP4"/>
    <property type="match status" value="1"/>
</dbReference>
<reference evidence="13 14" key="1">
    <citation type="submission" date="2017-04" db="EMBL/GenBank/DDBJ databases">
        <title>Draft genome sequence of Tuber borchii Vittad., a whitish edible truffle.</title>
        <authorList>
            <consortium name="DOE Joint Genome Institute"/>
            <person name="Murat C."/>
            <person name="Kuo A."/>
            <person name="Barry K.W."/>
            <person name="Clum A."/>
            <person name="Dockter R.B."/>
            <person name="Fauchery L."/>
            <person name="Iotti M."/>
            <person name="Kohler A."/>
            <person name="Labutti K."/>
            <person name="Lindquist E.A."/>
            <person name="Lipzen A."/>
            <person name="Ohm R.A."/>
            <person name="Wang M."/>
            <person name="Grigoriev I.V."/>
            <person name="Zambonelli A."/>
            <person name="Martin F.M."/>
        </authorList>
    </citation>
    <scope>NUCLEOTIDE SEQUENCE [LARGE SCALE GENOMIC DNA]</scope>
    <source>
        <strain evidence="13 14">Tbo3840</strain>
    </source>
</reference>
<evidence type="ECO:0000256" key="11">
    <source>
        <dbReference type="RuleBase" id="RU368005"/>
    </source>
</evidence>
<evidence type="ECO:0000256" key="10">
    <source>
        <dbReference type="ARBA" id="ARBA00031521"/>
    </source>
</evidence>
<keyword evidence="12" id="KW-0175">Coiled coil</keyword>
<comment type="function">
    <text evidence="9 11">Essential for the assembly of ubiquinol-cytochrome c reductase. It has a direct effect on the correct occurrence of the Rieske protein, core 4, core 5 and apocytochrome b.</text>
</comment>
<name>A0A2T6ZLJ8_TUBBO</name>
<dbReference type="InterPro" id="IPR012420">
    <property type="entry name" value="Cbp4"/>
</dbReference>
<evidence type="ECO:0000256" key="12">
    <source>
        <dbReference type="SAM" id="Coils"/>
    </source>
</evidence>
<proteinExistence type="inferred from homology"/>
<evidence type="ECO:0000256" key="6">
    <source>
        <dbReference type="ARBA" id="ARBA00023128"/>
    </source>
</evidence>
<protein>
    <recommendedName>
        <fullName evidence="10 11">Cytochrome b mRNA-processing protein 4</fullName>
    </recommendedName>
</protein>
<dbReference type="AlphaFoldDB" id="A0A2T6ZLJ8"/>
<evidence type="ECO:0000256" key="8">
    <source>
        <dbReference type="ARBA" id="ARBA00023186"/>
    </source>
</evidence>
<accession>A0A2T6ZLJ8</accession>
<keyword evidence="3" id="KW-0812">Transmembrane</keyword>
<evidence type="ECO:0000256" key="7">
    <source>
        <dbReference type="ARBA" id="ARBA00023136"/>
    </source>
</evidence>
<evidence type="ECO:0000256" key="2">
    <source>
        <dbReference type="ARBA" id="ARBA00006780"/>
    </source>
</evidence>